<dbReference type="PANTHER" id="PTHR45656">
    <property type="entry name" value="PROTEIN CBR-CLEC-78"/>
    <property type="match status" value="1"/>
</dbReference>
<evidence type="ECO:0000259" key="7">
    <source>
        <dbReference type="PROSITE" id="PS50923"/>
    </source>
</evidence>
<keyword evidence="9" id="KW-1185">Reference proteome</keyword>
<dbReference type="Pfam" id="PF00084">
    <property type="entry name" value="Sushi"/>
    <property type="match status" value="2"/>
</dbReference>
<feature type="disulfide bond" evidence="6">
    <location>
        <begin position="113"/>
        <end position="140"/>
    </location>
</feature>
<reference evidence="8" key="2">
    <citation type="submission" date="2025-08" db="UniProtKB">
        <authorList>
            <consortium name="Ensembl"/>
        </authorList>
    </citation>
    <scope>IDENTIFICATION</scope>
</reference>
<sequence length="196" mass="21579">LSQDFFLHCLAMKKTMRSSFFFFLWTGHCDSPDPIVNGHISGDGSSYRDTVVYQCMLGYRLIGTSVRICQQDHRWSGTTPVCVPITCGHPGNPANGRTNGSEFNLNDVVNFTCNRGYILSGNARAQCRLNGQWSSPLPVCKGHKHILTHTCTSDCALAGLTYQKTGDMLSYLVKEKIHMTALQGAGVVVLFKLIDA</sequence>
<dbReference type="Ensembl" id="ENSSORT00005017130.1">
    <property type="protein sequence ID" value="ENSSORP00005016620.1"/>
    <property type="gene ID" value="ENSSORG00005008406.1"/>
</dbReference>
<evidence type="ECO:0000256" key="4">
    <source>
        <dbReference type="ARBA" id="ARBA00023157"/>
    </source>
</evidence>
<evidence type="ECO:0000313" key="8">
    <source>
        <dbReference type="Ensembl" id="ENSSORP00005016620.1"/>
    </source>
</evidence>
<keyword evidence="6" id="KW-0768">Sushi</keyword>
<dbReference type="CDD" id="cd00033">
    <property type="entry name" value="CCP"/>
    <property type="match status" value="2"/>
</dbReference>
<dbReference type="InterPro" id="IPR051277">
    <property type="entry name" value="SEZ6_CSMD_C4BPB_Regulators"/>
</dbReference>
<keyword evidence="4 6" id="KW-1015">Disulfide bond</keyword>
<feature type="domain" description="Sushi" evidence="7">
    <location>
        <begin position="27"/>
        <end position="84"/>
    </location>
</feature>
<accession>A0A672ZHN8</accession>
<comment type="caution">
    <text evidence="6">Lacks conserved residue(s) required for the propagation of feature annotation.</text>
</comment>
<dbReference type="Gene3D" id="2.10.70.10">
    <property type="entry name" value="Complement Module, domain 1"/>
    <property type="match status" value="2"/>
</dbReference>
<dbReference type="PROSITE" id="PS50923">
    <property type="entry name" value="SUSHI"/>
    <property type="match status" value="2"/>
</dbReference>
<dbReference type="InterPro" id="IPR000436">
    <property type="entry name" value="Sushi_SCR_CCP_dom"/>
</dbReference>
<evidence type="ECO:0000256" key="5">
    <source>
        <dbReference type="ARBA" id="ARBA00023180"/>
    </source>
</evidence>
<name>A0A672ZHN8_9TELE</name>
<dbReference type="InParanoid" id="A0A672ZHN8"/>
<feature type="domain" description="Sushi" evidence="7">
    <location>
        <begin position="85"/>
        <end position="142"/>
    </location>
</feature>
<dbReference type="AlphaFoldDB" id="A0A672ZHN8"/>
<dbReference type="SMART" id="SM00032">
    <property type="entry name" value="CCP"/>
    <property type="match status" value="2"/>
</dbReference>
<dbReference type="GO" id="GO:0016020">
    <property type="term" value="C:membrane"/>
    <property type="evidence" value="ECO:0007669"/>
    <property type="project" value="UniProtKB-SubCell"/>
</dbReference>
<dbReference type="Proteomes" id="UP000472271">
    <property type="component" value="Chromosome 3"/>
</dbReference>
<keyword evidence="2" id="KW-0677">Repeat</keyword>
<reference evidence="8" key="1">
    <citation type="submission" date="2019-06" db="EMBL/GenBank/DDBJ databases">
        <authorList>
            <consortium name="Wellcome Sanger Institute Data Sharing"/>
        </authorList>
    </citation>
    <scope>NUCLEOTIDE SEQUENCE [LARGE SCALE GENOMIC DNA]</scope>
</reference>
<reference evidence="8" key="3">
    <citation type="submission" date="2025-09" db="UniProtKB">
        <authorList>
            <consortium name="Ensembl"/>
        </authorList>
    </citation>
    <scope>IDENTIFICATION</scope>
</reference>
<evidence type="ECO:0000256" key="1">
    <source>
        <dbReference type="ARBA" id="ARBA00004370"/>
    </source>
</evidence>
<evidence type="ECO:0000313" key="9">
    <source>
        <dbReference type="Proteomes" id="UP000472271"/>
    </source>
</evidence>
<evidence type="ECO:0000256" key="3">
    <source>
        <dbReference type="ARBA" id="ARBA00023136"/>
    </source>
</evidence>
<evidence type="ECO:0000256" key="2">
    <source>
        <dbReference type="ARBA" id="ARBA00022737"/>
    </source>
</evidence>
<feature type="disulfide bond" evidence="6">
    <location>
        <begin position="55"/>
        <end position="82"/>
    </location>
</feature>
<comment type="subcellular location">
    <subcellularLocation>
        <location evidence="1">Membrane</location>
    </subcellularLocation>
</comment>
<proteinExistence type="predicted"/>
<dbReference type="FunFam" id="2.10.70.10:FF:000011">
    <property type="entry name" value="CUB and sushi domain-containing protein 3 isoform A"/>
    <property type="match status" value="1"/>
</dbReference>
<keyword evidence="3" id="KW-0472">Membrane</keyword>
<dbReference type="InterPro" id="IPR035976">
    <property type="entry name" value="Sushi/SCR/CCP_sf"/>
</dbReference>
<dbReference type="SUPFAM" id="SSF57535">
    <property type="entry name" value="Complement control module/SCR domain"/>
    <property type="match status" value="2"/>
</dbReference>
<protein>
    <recommendedName>
        <fullName evidence="7">Sushi domain-containing protein</fullName>
    </recommendedName>
</protein>
<evidence type="ECO:0000256" key="6">
    <source>
        <dbReference type="PROSITE-ProRule" id="PRU00302"/>
    </source>
</evidence>
<keyword evidence="5" id="KW-0325">Glycoprotein</keyword>
<dbReference type="PANTHER" id="PTHR45656:SF3">
    <property type="entry name" value="CUB AND SUSHI DOMAIN-CONTAINING PROTEIN 1"/>
    <property type="match status" value="1"/>
</dbReference>
<organism evidence="8 9">
    <name type="scientific">Sphaeramia orbicularis</name>
    <name type="common">orbiculate cardinalfish</name>
    <dbReference type="NCBI Taxonomy" id="375764"/>
    <lineage>
        <taxon>Eukaryota</taxon>
        <taxon>Metazoa</taxon>
        <taxon>Chordata</taxon>
        <taxon>Craniata</taxon>
        <taxon>Vertebrata</taxon>
        <taxon>Euteleostomi</taxon>
        <taxon>Actinopterygii</taxon>
        <taxon>Neopterygii</taxon>
        <taxon>Teleostei</taxon>
        <taxon>Neoteleostei</taxon>
        <taxon>Acanthomorphata</taxon>
        <taxon>Gobiaria</taxon>
        <taxon>Kurtiformes</taxon>
        <taxon>Apogonoidei</taxon>
        <taxon>Apogonidae</taxon>
        <taxon>Apogoninae</taxon>
        <taxon>Sphaeramia</taxon>
    </lineage>
</organism>